<dbReference type="Pfam" id="PF04055">
    <property type="entry name" value="Radical_SAM"/>
    <property type="match status" value="1"/>
</dbReference>
<dbReference type="PANTHER" id="PTHR42731">
    <property type="entry name" value="SLL1084 PROTEIN"/>
    <property type="match status" value="1"/>
</dbReference>
<dbReference type="SFLD" id="SFLDS00029">
    <property type="entry name" value="Radical_SAM"/>
    <property type="match status" value="1"/>
</dbReference>
<dbReference type="InterPro" id="IPR045784">
    <property type="entry name" value="Radical_SAM_N2"/>
</dbReference>
<dbReference type="Pfam" id="PF19864">
    <property type="entry name" value="Radical_SAM_N2"/>
    <property type="match status" value="1"/>
</dbReference>
<dbReference type="InterPro" id="IPR058240">
    <property type="entry name" value="rSAM_sf"/>
</dbReference>
<accession>A0A1T4W6R3</accession>
<dbReference type="RefSeq" id="WP_078715941.1">
    <property type="nucleotide sequence ID" value="NZ_FUYC01000001.1"/>
</dbReference>
<evidence type="ECO:0000313" key="3">
    <source>
        <dbReference type="EMBL" id="SKA72401.1"/>
    </source>
</evidence>
<dbReference type="Gene3D" id="3.80.30.20">
    <property type="entry name" value="tm_1862 like domain"/>
    <property type="match status" value="1"/>
</dbReference>
<feature type="region of interest" description="Disordered" evidence="1">
    <location>
        <begin position="1"/>
        <end position="21"/>
    </location>
</feature>
<dbReference type="AlphaFoldDB" id="A0A1T4W6R3"/>
<dbReference type="SFLD" id="SFLDG01082">
    <property type="entry name" value="B12-binding_domain_containing"/>
    <property type="match status" value="1"/>
</dbReference>
<dbReference type="GO" id="GO:0003824">
    <property type="term" value="F:catalytic activity"/>
    <property type="evidence" value="ECO:0007669"/>
    <property type="project" value="InterPro"/>
</dbReference>
<gene>
    <name evidence="3" type="ORF">SAMN02745704_00372</name>
</gene>
<dbReference type="PROSITE" id="PS51918">
    <property type="entry name" value="RADICAL_SAM"/>
    <property type="match status" value="1"/>
</dbReference>
<dbReference type="GO" id="GO:0051536">
    <property type="term" value="F:iron-sulfur cluster binding"/>
    <property type="evidence" value="ECO:0007669"/>
    <property type="project" value="InterPro"/>
</dbReference>
<feature type="compositionally biased region" description="Basic and acidic residues" evidence="1">
    <location>
        <begin position="7"/>
        <end position="19"/>
    </location>
</feature>
<dbReference type="SMART" id="SM00729">
    <property type="entry name" value="Elp3"/>
    <property type="match status" value="1"/>
</dbReference>
<dbReference type="PANTHER" id="PTHR42731:SF5">
    <property type="entry name" value="RADICAL SAM DOMAIN PROTEIN"/>
    <property type="match status" value="1"/>
</dbReference>
<dbReference type="InterPro" id="IPR007197">
    <property type="entry name" value="rSAM"/>
</dbReference>
<organism evidence="3 4">
    <name type="scientific">Paucidesulfovibrio gracilis DSM 16080</name>
    <dbReference type="NCBI Taxonomy" id="1121449"/>
    <lineage>
        <taxon>Bacteria</taxon>
        <taxon>Pseudomonadati</taxon>
        <taxon>Thermodesulfobacteriota</taxon>
        <taxon>Desulfovibrionia</taxon>
        <taxon>Desulfovibrionales</taxon>
        <taxon>Desulfovibrionaceae</taxon>
        <taxon>Paucidesulfovibrio</taxon>
    </lineage>
</organism>
<dbReference type="CDD" id="cd01335">
    <property type="entry name" value="Radical_SAM"/>
    <property type="match status" value="1"/>
</dbReference>
<protein>
    <submittedName>
        <fullName evidence="3">Radical SAM superfamily enzyme YgiQ, UPF0313 family</fullName>
    </submittedName>
</protein>
<sequence length="551" mass="61872">MRKSRIYHGDREPSPRETGGRLPTALIIPMERRVALSTLGWQAVYRQLAENPGMAPERCFTLGRDGEPTTMESGTPLSRFPVLALSVNFEEDLLHLLRTLEASGVPSRREERPDYPLIMVGGPLAFMNPAPLAPMTDCFFVGEAEAGLADVFSKFREVWLQGGDKNAMLDAVAAMPGIYAPGRSAVPVRRVIAPGASLNDPAWSCFISPDAVFRDTLLLEANRGCPYACRFCAAGYVYRPPRQASLEELQAVVEQAEPPKVGLVGTALTDLPHLLPFLNWLRQRGTKFSLSSVRADGVTEELLTILRQSGVRTVTLALEGPSRRLRDQASKKLKEEDFLRAVALCARHGVNHLKTYCIVGWPGETDADYEELGGFLGEIARTRDENLKRQKEFMRVTLGTSCLVPKPHTPFQWMAMASAEELDRRQHMIREMLKPYKGFRLEADKPFQARLQGLLARGGESIFDFVELAARHGGWKKALKRWQGDPAHELDRERSRDEALPWDVIDVGVTKEHLWQEWERAKRFQPSPKCVESGCDQCRRCGMDCFLREQS</sequence>
<keyword evidence="4" id="KW-1185">Reference proteome</keyword>
<dbReference type="STRING" id="1121449.SAMN02745704_00372"/>
<dbReference type="OrthoDB" id="9806827at2"/>
<evidence type="ECO:0000259" key="2">
    <source>
        <dbReference type="PROSITE" id="PS51918"/>
    </source>
</evidence>
<dbReference type="EMBL" id="FUYC01000001">
    <property type="protein sequence ID" value="SKA72401.1"/>
    <property type="molecule type" value="Genomic_DNA"/>
</dbReference>
<name>A0A1T4W6R3_9BACT</name>
<evidence type="ECO:0000256" key="1">
    <source>
        <dbReference type="SAM" id="MobiDB-lite"/>
    </source>
</evidence>
<dbReference type="SUPFAM" id="SSF102114">
    <property type="entry name" value="Radical SAM enzymes"/>
    <property type="match status" value="1"/>
</dbReference>
<proteinExistence type="predicted"/>
<dbReference type="InterPro" id="IPR023404">
    <property type="entry name" value="rSAM_horseshoe"/>
</dbReference>
<evidence type="ECO:0000313" key="4">
    <source>
        <dbReference type="Proteomes" id="UP000190027"/>
    </source>
</evidence>
<dbReference type="InterPro" id="IPR006638">
    <property type="entry name" value="Elp3/MiaA/NifB-like_rSAM"/>
</dbReference>
<feature type="domain" description="Radical SAM core" evidence="2">
    <location>
        <begin position="211"/>
        <end position="442"/>
    </location>
</feature>
<dbReference type="Proteomes" id="UP000190027">
    <property type="component" value="Unassembled WGS sequence"/>
</dbReference>
<reference evidence="3 4" key="1">
    <citation type="submission" date="2017-02" db="EMBL/GenBank/DDBJ databases">
        <authorList>
            <person name="Peterson S.W."/>
        </authorList>
    </citation>
    <scope>NUCLEOTIDE SEQUENCE [LARGE SCALE GENOMIC DNA]</scope>
    <source>
        <strain evidence="3 4">DSM 16080</strain>
    </source>
</reference>